<dbReference type="AlphaFoldDB" id="A0AA88Y0A3"/>
<accession>A0AA88Y0A3</accession>
<keyword evidence="2" id="KW-0812">Transmembrane</keyword>
<dbReference type="PANTHER" id="PTHR32385:SF15">
    <property type="entry name" value="INOSITOL PHOSPHOCERAMIDE MANNOSYLTRANSFERASE 1"/>
    <property type="match status" value="1"/>
</dbReference>
<dbReference type="EMBL" id="VSWD01000008">
    <property type="protein sequence ID" value="KAK3095263.1"/>
    <property type="molecule type" value="Genomic_DNA"/>
</dbReference>
<sequence>MVTRESALKCLLISCFIVFFILAIELWPTLSYVHKTYFKETSFAPHARNVEVIPRIPRRIHQCYFNVNNDGLLDRYRFAQQSWMKLNPGFTYTLWNRSMIDKLVKENYPGLYVLYKNYPSWLNQDEVGRYVVMHHYGGVYADLDMECVENISVLIKSAFSTKRQVVLHLGDLDLASNDFFAAPPRHQFVEHVISGLSEANRWYVFPYANIMLTTGATFFHGRYRSYYYKGEILTLADSNKYFVHHHASSWHRWDGMILIWFYRRGYIIKMLLFVLLFCAGIKLYLLFKRRKVHHQRAA</sequence>
<dbReference type="GO" id="GO:0051999">
    <property type="term" value="P:mannosyl-inositol phosphorylceramide biosynthetic process"/>
    <property type="evidence" value="ECO:0007669"/>
    <property type="project" value="TreeGrafter"/>
</dbReference>
<evidence type="ECO:0000313" key="4">
    <source>
        <dbReference type="Proteomes" id="UP001186944"/>
    </source>
</evidence>
<dbReference type="Gene3D" id="3.90.550.20">
    <property type="match status" value="1"/>
</dbReference>
<dbReference type="GO" id="GO:0016020">
    <property type="term" value="C:membrane"/>
    <property type="evidence" value="ECO:0007669"/>
    <property type="project" value="GOC"/>
</dbReference>
<dbReference type="InterPro" id="IPR029044">
    <property type="entry name" value="Nucleotide-diphossugar_trans"/>
</dbReference>
<dbReference type="SUPFAM" id="SSF53448">
    <property type="entry name" value="Nucleotide-diphospho-sugar transferases"/>
    <property type="match status" value="1"/>
</dbReference>
<evidence type="ECO:0000313" key="3">
    <source>
        <dbReference type="EMBL" id="KAK3095263.1"/>
    </source>
</evidence>
<keyword evidence="2" id="KW-0472">Membrane</keyword>
<dbReference type="InterPro" id="IPR051706">
    <property type="entry name" value="Glycosyltransferase_domain"/>
</dbReference>
<dbReference type="Proteomes" id="UP001186944">
    <property type="component" value="Unassembled WGS sequence"/>
</dbReference>
<dbReference type="GO" id="GO:0000030">
    <property type="term" value="F:mannosyltransferase activity"/>
    <property type="evidence" value="ECO:0007669"/>
    <property type="project" value="TreeGrafter"/>
</dbReference>
<keyword evidence="1" id="KW-0808">Transferase</keyword>
<dbReference type="InterPro" id="IPR007577">
    <property type="entry name" value="GlycoTrfase_DXD_sugar-bd_CS"/>
</dbReference>
<evidence type="ECO:0000256" key="1">
    <source>
        <dbReference type="ARBA" id="ARBA00022679"/>
    </source>
</evidence>
<organism evidence="3 4">
    <name type="scientific">Pinctada imbricata</name>
    <name type="common">Atlantic pearl-oyster</name>
    <name type="synonym">Pinctada martensii</name>
    <dbReference type="NCBI Taxonomy" id="66713"/>
    <lineage>
        <taxon>Eukaryota</taxon>
        <taxon>Metazoa</taxon>
        <taxon>Spiralia</taxon>
        <taxon>Lophotrochozoa</taxon>
        <taxon>Mollusca</taxon>
        <taxon>Bivalvia</taxon>
        <taxon>Autobranchia</taxon>
        <taxon>Pteriomorphia</taxon>
        <taxon>Pterioida</taxon>
        <taxon>Pterioidea</taxon>
        <taxon>Pteriidae</taxon>
        <taxon>Pinctada</taxon>
    </lineage>
</organism>
<keyword evidence="4" id="KW-1185">Reference proteome</keyword>
<reference evidence="3" key="1">
    <citation type="submission" date="2019-08" db="EMBL/GenBank/DDBJ databases">
        <title>The improved chromosome-level genome for the pearl oyster Pinctada fucata martensii using PacBio sequencing and Hi-C.</title>
        <authorList>
            <person name="Zheng Z."/>
        </authorList>
    </citation>
    <scope>NUCLEOTIDE SEQUENCE</scope>
    <source>
        <strain evidence="3">ZZ-2019</strain>
        <tissue evidence="3">Adductor muscle</tissue>
    </source>
</reference>
<protein>
    <submittedName>
        <fullName evidence="3">Uncharacterized protein</fullName>
    </submittedName>
</protein>
<keyword evidence="2" id="KW-1133">Transmembrane helix</keyword>
<dbReference type="Pfam" id="PF04488">
    <property type="entry name" value="Gly_transf_sug"/>
    <property type="match status" value="1"/>
</dbReference>
<feature type="transmembrane region" description="Helical" evidence="2">
    <location>
        <begin position="266"/>
        <end position="287"/>
    </location>
</feature>
<comment type="caution">
    <text evidence="3">The sequence shown here is derived from an EMBL/GenBank/DDBJ whole genome shotgun (WGS) entry which is preliminary data.</text>
</comment>
<name>A0AA88Y0A3_PINIB</name>
<evidence type="ECO:0000256" key="2">
    <source>
        <dbReference type="SAM" id="Phobius"/>
    </source>
</evidence>
<feature type="transmembrane region" description="Helical" evidence="2">
    <location>
        <begin position="7"/>
        <end position="27"/>
    </location>
</feature>
<gene>
    <name evidence="3" type="ORF">FSP39_012341</name>
</gene>
<proteinExistence type="predicted"/>
<dbReference type="PANTHER" id="PTHR32385">
    <property type="entry name" value="MANNOSYL PHOSPHORYLINOSITOL CERAMIDE SYNTHASE"/>
    <property type="match status" value="1"/>
</dbReference>